<evidence type="ECO:0000259" key="2">
    <source>
        <dbReference type="PROSITE" id="PS00022"/>
    </source>
</evidence>
<keyword evidence="5" id="KW-1185">Reference proteome</keyword>
<dbReference type="InParanoid" id="K3WYB3"/>
<dbReference type="OMA" id="TKANIEC"/>
<keyword evidence="1" id="KW-1015">Disulfide bond</keyword>
<feature type="domain" description="EGF-like" evidence="2">
    <location>
        <begin position="364"/>
        <end position="375"/>
    </location>
</feature>
<dbReference type="InterPro" id="IPR053331">
    <property type="entry name" value="EGF-like_comC"/>
</dbReference>
<feature type="domain" description="EGF-like" evidence="2">
    <location>
        <begin position="313"/>
        <end position="324"/>
    </location>
</feature>
<dbReference type="PROSITE" id="PS01186">
    <property type="entry name" value="EGF_2"/>
    <property type="match status" value="1"/>
</dbReference>
<accession>K3WYB3</accession>
<reference evidence="5" key="2">
    <citation type="submission" date="2010-04" db="EMBL/GenBank/DDBJ databases">
        <authorList>
            <person name="Buell R."/>
            <person name="Hamilton J."/>
            <person name="Hostetler J."/>
        </authorList>
    </citation>
    <scope>NUCLEOTIDE SEQUENCE [LARGE SCALE GENOMIC DNA]</scope>
    <source>
        <strain evidence="5">DAOM:BR144</strain>
    </source>
</reference>
<name>K3WYB3_GLOUD</name>
<dbReference type="PROSITE" id="PS00022">
    <property type="entry name" value="EGF_1"/>
    <property type="match status" value="3"/>
</dbReference>
<proteinExistence type="predicted"/>
<dbReference type="PANTHER" id="PTHR24032">
    <property type="entry name" value="EGF-LIKE DOMAIN-CONTAINING PROTEIN-RELATED-RELATED"/>
    <property type="match status" value="1"/>
</dbReference>
<dbReference type="InterPro" id="IPR013111">
    <property type="entry name" value="EGF_extracell"/>
</dbReference>
<evidence type="ECO:0000259" key="3">
    <source>
        <dbReference type="PROSITE" id="PS01186"/>
    </source>
</evidence>
<feature type="domain" description="EGF-like" evidence="2 3">
    <location>
        <begin position="38"/>
        <end position="49"/>
    </location>
</feature>
<dbReference type="Pfam" id="PF07974">
    <property type="entry name" value="EGF_2"/>
    <property type="match status" value="2"/>
</dbReference>
<dbReference type="STRING" id="431595.K3WYB3"/>
<dbReference type="Gene3D" id="2.10.25.10">
    <property type="entry name" value="Laminin"/>
    <property type="match status" value="3"/>
</dbReference>
<sequence>MSCPEGIAWADYATATDVAHDLAECSNMGLCDRTTGVCKCAMGFEGVACERMACPTCSNGRCISMREAAAIQDNTNFFVATTYNVWDADKIFGCQCDNGFFGYDCSLRECPKGDDPMTTTTIANEIQQLNCLCDGCTGTFALTFRRRTTVNLLPTDSAATLKAALEKLDNIFGVTVSISGIGATLCDSDGATTSITFTNNPGNLPTLQLQNRVTGGTTTPLLSMTSGGTPGLYDTPSPTVDGTREEVFCSNRGTCDFTSGVCSCSTGFSSSDGAGAVGTRGDCGVGTTTACPITSSGVCNGQGTCSGAPTWACTCNSLFTGFDCSLRTCPQGIAWFDGATGPDTAHALATCSNRGTCNRKTGICACNAMFTGAACNVLECPGATTTCNGHGTCKTMQQLAMASAQNGDLLGVTYGDTFNNPTTWDFNKIQGCDCAKNYYLGPYSGAIGEFHDYDCSTRFCPLGADPYQVGKVNEKQTLVCTANSGYFTLTFRQQTTTRIYWDATAAQVQKALEKLTTIGSVQITFSGGGTQVCDAGGAITFRGLDLKFASLCHKQTHKMTTATTVEFKTEQGDLPKLTAMTALLTGTGAGVVFAKPQTGTKANIECSGRGICDRTTGICKCFPYFLSSDGDGNVG</sequence>
<evidence type="ECO:0000256" key="1">
    <source>
        <dbReference type="ARBA" id="ARBA00023157"/>
    </source>
</evidence>
<reference evidence="5" key="1">
    <citation type="journal article" date="2010" name="Genome Biol.">
        <title>Genome sequence of the necrotrophic plant pathogen Pythium ultimum reveals original pathogenicity mechanisms and effector repertoire.</title>
        <authorList>
            <person name="Levesque C.A."/>
            <person name="Brouwer H."/>
            <person name="Cano L."/>
            <person name="Hamilton J.P."/>
            <person name="Holt C."/>
            <person name="Huitema E."/>
            <person name="Raffaele S."/>
            <person name="Robideau G.P."/>
            <person name="Thines M."/>
            <person name="Win J."/>
            <person name="Zerillo M.M."/>
            <person name="Beakes G.W."/>
            <person name="Boore J.L."/>
            <person name="Busam D."/>
            <person name="Dumas B."/>
            <person name="Ferriera S."/>
            <person name="Fuerstenberg S.I."/>
            <person name="Gachon C.M."/>
            <person name="Gaulin E."/>
            <person name="Govers F."/>
            <person name="Grenville-Briggs L."/>
            <person name="Horner N."/>
            <person name="Hostetler J."/>
            <person name="Jiang R.H."/>
            <person name="Johnson J."/>
            <person name="Krajaejun T."/>
            <person name="Lin H."/>
            <person name="Meijer H.J."/>
            <person name="Moore B."/>
            <person name="Morris P."/>
            <person name="Phuntmart V."/>
            <person name="Puiu D."/>
            <person name="Shetty J."/>
            <person name="Stajich J.E."/>
            <person name="Tripathy S."/>
            <person name="Wawra S."/>
            <person name="van West P."/>
            <person name="Whitty B.R."/>
            <person name="Coutinho P.M."/>
            <person name="Henrissat B."/>
            <person name="Martin F."/>
            <person name="Thomas P.D."/>
            <person name="Tyler B.M."/>
            <person name="De Vries R.P."/>
            <person name="Kamoun S."/>
            <person name="Yandell M."/>
            <person name="Tisserat N."/>
            <person name="Buell C.R."/>
        </authorList>
    </citation>
    <scope>NUCLEOTIDE SEQUENCE</scope>
    <source>
        <strain evidence="5">DAOM:BR144</strain>
    </source>
</reference>
<evidence type="ECO:0000313" key="5">
    <source>
        <dbReference type="Proteomes" id="UP000019132"/>
    </source>
</evidence>
<dbReference type="AlphaFoldDB" id="K3WYB3"/>
<dbReference type="HOGENOM" id="CLU_005568_1_0_1"/>
<dbReference type="EMBL" id="GL376624">
    <property type="status" value="NOT_ANNOTATED_CDS"/>
    <property type="molecule type" value="Genomic_DNA"/>
</dbReference>
<dbReference type="InterPro" id="IPR000742">
    <property type="entry name" value="EGF"/>
</dbReference>
<organism evidence="4 5">
    <name type="scientific">Globisporangium ultimum (strain ATCC 200006 / CBS 805.95 / DAOM BR144)</name>
    <name type="common">Pythium ultimum</name>
    <dbReference type="NCBI Taxonomy" id="431595"/>
    <lineage>
        <taxon>Eukaryota</taxon>
        <taxon>Sar</taxon>
        <taxon>Stramenopiles</taxon>
        <taxon>Oomycota</taxon>
        <taxon>Peronosporomycetes</taxon>
        <taxon>Pythiales</taxon>
        <taxon>Pythiaceae</taxon>
        <taxon>Globisporangium</taxon>
    </lineage>
</organism>
<dbReference type="SMART" id="SM00181">
    <property type="entry name" value="EGF"/>
    <property type="match status" value="4"/>
</dbReference>
<dbReference type="PRINTS" id="PR00011">
    <property type="entry name" value="EGFLAMININ"/>
</dbReference>
<reference evidence="4" key="3">
    <citation type="submission" date="2015-02" db="UniProtKB">
        <authorList>
            <consortium name="EnsemblProtists"/>
        </authorList>
    </citation>
    <scope>IDENTIFICATION</scope>
    <source>
        <strain evidence="4">DAOM BR144</strain>
    </source>
</reference>
<protein>
    <recommendedName>
        <fullName evidence="2 3">EGF-like domain-containing protein</fullName>
    </recommendedName>
</protein>
<dbReference type="VEuPathDB" id="FungiDB:PYU1_G009944"/>
<dbReference type="Proteomes" id="UP000019132">
    <property type="component" value="Unassembled WGS sequence"/>
</dbReference>
<dbReference type="eggNOG" id="KOG1225">
    <property type="taxonomic scope" value="Eukaryota"/>
</dbReference>
<dbReference type="EnsemblProtists" id="PYU1_T009962">
    <property type="protein sequence ID" value="PYU1_T009962"/>
    <property type="gene ID" value="PYU1_G009944"/>
</dbReference>
<evidence type="ECO:0000313" key="4">
    <source>
        <dbReference type="EnsemblProtists" id="PYU1_T009962"/>
    </source>
</evidence>